<sequence>MGCDGQAADPLTGAVGFARVLRAAGVPVGTDATGRYLRALGAVDLAERRQVYWAGRATLCWGPEDIPLYDLAFQSWFSGAPPPVAARGGRIRETRIAGLSTGPRGGAGREDDADGEDLRVAAGDAEVLRHRDIAELTPAERAHLDRMLAGLRATPPTRPALRRRRPARTGPVDPRRTLRRTVTAGGEPVRPLRHRRARRPRRVVLLIDVSGSMRPYADALLRFAHAVSHGAAGGGARTDVEVFSLGTRLTRLTRAMGSRDPETALAAAGRAVPDWAGGTRLGETLGVFLGRHGRRGMARGATVVVFSDGWERGDASLLGEQVALLRRLAHAVIWVNPHAGAAGFQPVQSGMAAALPHVDRLLAGHTLATLQRLLMEVRDA</sequence>
<dbReference type="PANTHER" id="PTHR39338:SF6">
    <property type="entry name" value="BLL5662 PROTEIN"/>
    <property type="match status" value="1"/>
</dbReference>
<evidence type="ECO:0000259" key="1">
    <source>
        <dbReference type="SMART" id="SM00327"/>
    </source>
</evidence>
<dbReference type="InterPro" id="IPR008912">
    <property type="entry name" value="Uncharacterised_CoxE"/>
</dbReference>
<accession>A0ABP9CS71</accession>
<dbReference type="Pfam" id="PF05762">
    <property type="entry name" value="VWA_CoxE"/>
    <property type="match status" value="1"/>
</dbReference>
<gene>
    <name evidence="2" type="ORF">GCM10023353_21540</name>
</gene>
<organism evidence="2 3">
    <name type="scientific">Tomitella cavernea</name>
    <dbReference type="NCBI Taxonomy" id="1387982"/>
    <lineage>
        <taxon>Bacteria</taxon>
        <taxon>Bacillati</taxon>
        <taxon>Actinomycetota</taxon>
        <taxon>Actinomycetes</taxon>
        <taxon>Mycobacteriales</taxon>
        <taxon>Tomitella</taxon>
    </lineage>
</organism>
<evidence type="ECO:0000313" key="2">
    <source>
        <dbReference type="EMBL" id="GAA4815513.1"/>
    </source>
</evidence>
<comment type="caution">
    <text evidence="2">The sequence shown here is derived from an EMBL/GenBank/DDBJ whole genome shotgun (WGS) entry which is preliminary data.</text>
</comment>
<dbReference type="Proteomes" id="UP001500839">
    <property type="component" value="Unassembled WGS sequence"/>
</dbReference>
<dbReference type="SUPFAM" id="SSF53300">
    <property type="entry name" value="vWA-like"/>
    <property type="match status" value="1"/>
</dbReference>
<feature type="domain" description="VWFA" evidence="1">
    <location>
        <begin position="200"/>
        <end position="371"/>
    </location>
</feature>
<reference evidence="3" key="1">
    <citation type="journal article" date="2019" name="Int. J. Syst. Evol. Microbiol.">
        <title>The Global Catalogue of Microorganisms (GCM) 10K type strain sequencing project: providing services to taxonomists for standard genome sequencing and annotation.</title>
        <authorList>
            <consortium name="The Broad Institute Genomics Platform"/>
            <consortium name="The Broad Institute Genome Sequencing Center for Infectious Disease"/>
            <person name="Wu L."/>
            <person name="Ma J."/>
        </authorList>
    </citation>
    <scope>NUCLEOTIDE SEQUENCE [LARGE SCALE GENOMIC DNA]</scope>
    <source>
        <strain evidence="3">JCM 18542</strain>
    </source>
</reference>
<dbReference type="PIRSF" id="PIRSF010256">
    <property type="entry name" value="CoxE_vWa"/>
    <property type="match status" value="1"/>
</dbReference>
<evidence type="ECO:0000313" key="3">
    <source>
        <dbReference type="Proteomes" id="UP001500839"/>
    </source>
</evidence>
<dbReference type="Gene3D" id="3.40.50.410">
    <property type="entry name" value="von Willebrand factor, type A domain"/>
    <property type="match status" value="1"/>
</dbReference>
<dbReference type="SMART" id="SM00327">
    <property type="entry name" value="VWA"/>
    <property type="match status" value="1"/>
</dbReference>
<dbReference type="CDD" id="cd00198">
    <property type="entry name" value="vWFA"/>
    <property type="match status" value="1"/>
</dbReference>
<dbReference type="InterPro" id="IPR002035">
    <property type="entry name" value="VWF_A"/>
</dbReference>
<name>A0ABP9CS71_9ACTN</name>
<dbReference type="PANTHER" id="PTHR39338">
    <property type="entry name" value="BLL5662 PROTEIN-RELATED"/>
    <property type="match status" value="1"/>
</dbReference>
<keyword evidence="3" id="KW-1185">Reference proteome</keyword>
<dbReference type="EMBL" id="BAABKQ010000001">
    <property type="protein sequence ID" value="GAA4815513.1"/>
    <property type="molecule type" value="Genomic_DNA"/>
</dbReference>
<dbReference type="RefSeq" id="WP_345602289.1">
    <property type="nucleotide sequence ID" value="NZ_BAABKQ010000001.1"/>
</dbReference>
<protein>
    <submittedName>
        <fullName evidence="2">VWA domain-containing protein</fullName>
    </submittedName>
</protein>
<dbReference type="InterPro" id="IPR036465">
    <property type="entry name" value="vWFA_dom_sf"/>
</dbReference>
<proteinExistence type="predicted"/>
<dbReference type="InterPro" id="IPR011195">
    <property type="entry name" value="UCP010256"/>
</dbReference>